<feature type="transmembrane region" description="Helical" evidence="1">
    <location>
        <begin position="7"/>
        <end position="27"/>
    </location>
</feature>
<proteinExistence type="predicted"/>
<evidence type="ECO:0000256" key="1">
    <source>
        <dbReference type="SAM" id="Phobius"/>
    </source>
</evidence>
<dbReference type="AlphaFoldDB" id="U2KGJ9"/>
<feature type="transmembrane region" description="Helical" evidence="1">
    <location>
        <begin position="33"/>
        <end position="53"/>
    </location>
</feature>
<evidence type="ECO:0000313" key="3">
    <source>
        <dbReference type="Proteomes" id="UP000016617"/>
    </source>
</evidence>
<dbReference type="Proteomes" id="UP000016617">
    <property type="component" value="Unassembled WGS sequence"/>
</dbReference>
<accession>U2KGJ9</accession>
<evidence type="ECO:0000313" key="2">
    <source>
        <dbReference type="EMBL" id="ERJ73958.1"/>
    </source>
</evidence>
<keyword evidence="1" id="KW-0812">Transmembrane</keyword>
<keyword evidence="1" id="KW-0472">Membrane</keyword>
<comment type="caution">
    <text evidence="2">The sequence shown here is derived from an EMBL/GenBank/DDBJ whole genome shotgun (WGS) entry which is preliminary data.</text>
</comment>
<name>U2KGJ9_9STRE</name>
<sequence length="127" mass="14531">MMKKLVTNIFATTGISLLLTALVALFLRAPFLYLVSIFQILLTNILIHVLVNLVRKFELPTILRVGLELLLCEGLVFLLALIFHWNQMGSLFLIGLMTYLLSHALDLLSFRREAKEINQLIQKRQGH</sequence>
<dbReference type="EMBL" id="AWVA01000118">
    <property type="protein sequence ID" value="ERJ73958.1"/>
    <property type="molecule type" value="Genomic_DNA"/>
</dbReference>
<feature type="transmembrane region" description="Helical" evidence="1">
    <location>
        <begin position="91"/>
        <end position="110"/>
    </location>
</feature>
<gene>
    <name evidence="2" type="ORF">HMPREF1557_01992</name>
</gene>
<protein>
    <submittedName>
        <fullName evidence="2">Uncharacterized protein</fullName>
    </submittedName>
</protein>
<dbReference type="PATRIC" id="fig|1227275.3.peg.1791"/>
<reference evidence="2 3" key="1">
    <citation type="submission" date="2013-06" db="EMBL/GenBank/DDBJ databases">
        <authorList>
            <person name="Weinstock G."/>
            <person name="Sodergren E."/>
            <person name="Lobos E.A."/>
            <person name="Fulton L."/>
            <person name="Fulton R."/>
            <person name="Courtney L."/>
            <person name="Fronick C."/>
            <person name="O'Laughlin M."/>
            <person name="Godfrey J."/>
            <person name="Wilson R.M."/>
            <person name="Miner T."/>
            <person name="Farmer C."/>
            <person name="Delehaunty K."/>
            <person name="Cordes M."/>
            <person name="Minx P."/>
            <person name="Tomlinson C."/>
            <person name="Chen J."/>
            <person name="Wollam A."/>
            <person name="Pepin K.H."/>
            <person name="Bhonagiri V."/>
            <person name="Zhang X."/>
            <person name="Warren W."/>
            <person name="Mitreva M."/>
            <person name="Mardis E.R."/>
            <person name="Wilson R.K."/>
        </authorList>
    </citation>
    <scope>NUCLEOTIDE SEQUENCE [LARGE SCALE GENOMIC DNA]</scope>
    <source>
        <strain evidence="2 3">W1703</strain>
    </source>
</reference>
<dbReference type="HOGENOM" id="CLU_155798_0_0_9"/>
<organism evidence="2 3">
    <name type="scientific">Streptococcus sobrinus W1703</name>
    <dbReference type="NCBI Taxonomy" id="1227275"/>
    <lineage>
        <taxon>Bacteria</taxon>
        <taxon>Bacillati</taxon>
        <taxon>Bacillota</taxon>
        <taxon>Bacilli</taxon>
        <taxon>Lactobacillales</taxon>
        <taxon>Streptococcaceae</taxon>
        <taxon>Streptococcus</taxon>
    </lineage>
</organism>
<keyword evidence="1" id="KW-1133">Transmembrane helix</keyword>
<feature type="transmembrane region" description="Helical" evidence="1">
    <location>
        <begin position="65"/>
        <end position="85"/>
    </location>
</feature>